<feature type="transmembrane region" description="Helical" evidence="8">
    <location>
        <begin position="209"/>
        <end position="231"/>
    </location>
</feature>
<feature type="transmembrane region" description="Helical" evidence="8">
    <location>
        <begin position="306"/>
        <end position="324"/>
    </location>
</feature>
<keyword evidence="5 8" id="KW-0812">Transmembrane</keyword>
<dbReference type="InterPro" id="IPR024989">
    <property type="entry name" value="MFS_assoc_dom"/>
</dbReference>
<keyword evidence="2" id="KW-0813">Transport</keyword>
<feature type="transmembrane region" description="Helical" evidence="8">
    <location>
        <begin position="336"/>
        <end position="355"/>
    </location>
</feature>
<dbReference type="PANTHER" id="PTHR23522">
    <property type="entry name" value="BLL5896 PROTEIN"/>
    <property type="match status" value="1"/>
</dbReference>
<feature type="transmembrane region" description="Helical" evidence="8">
    <location>
        <begin position="150"/>
        <end position="167"/>
    </location>
</feature>
<dbReference type="EMBL" id="DXAZ01000018">
    <property type="protein sequence ID" value="HIZ70422.1"/>
    <property type="molecule type" value="Genomic_DNA"/>
</dbReference>
<keyword evidence="4" id="KW-0997">Cell inner membrane</keyword>
<organism evidence="10 11">
    <name type="scientific">Candidatus Atopostipes pullistercoris</name>
    <dbReference type="NCBI Taxonomy" id="2838467"/>
    <lineage>
        <taxon>Bacteria</taxon>
        <taxon>Bacillati</taxon>
        <taxon>Bacillota</taxon>
        <taxon>Bacilli</taxon>
        <taxon>Lactobacillales</taxon>
        <taxon>Carnobacteriaceae</taxon>
        <taxon>Atopostipes</taxon>
    </lineage>
</organism>
<dbReference type="PANTHER" id="PTHR23522:SF10">
    <property type="entry name" value="3-PHENYLPROPIONIC ACID TRANSPORTER-RELATED"/>
    <property type="match status" value="1"/>
</dbReference>
<evidence type="ECO:0000313" key="11">
    <source>
        <dbReference type="Proteomes" id="UP000824106"/>
    </source>
</evidence>
<evidence type="ECO:0000256" key="1">
    <source>
        <dbReference type="ARBA" id="ARBA00004429"/>
    </source>
</evidence>
<dbReference type="GO" id="GO:0015528">
    <property type="term" value="F:lactose:proton symporter activity"/>
    <property type="evidence" value="ECO:0007669"/>
    <property type="project" value="TreeGrafter"/>
</dbReference>
<dbReference type="GO" id="GO:0005886">
    <property type="term" value="C:plasma membrane"/>
    <property type="evidence" value="ECO:0007669"/>
    <property type="project" value="UniProtKB-SubCell"/>
</dbReference>
<feature type="transmembrane region" description="Helical" evidence="8">
    <location>
        <begin position="29"/>
        <end position="52"/>
    </location>
</feature>
<dbReference type="PROSITE" id="PS50850">
    <property type="entry name" value="MFS"/>
    <property type="match status" value="1"/>
</dbReference>
<feature type="transmembrane region" description="Helical" evidence="8">
    <location>
        <begin position="243"/>
        <end position="262"/>
    </location>
</feature>
<dbReference type="GO" id="GO:0030395">
    <property type="term" value="F:lactose binding"/>
    <property type="evidence" value="ECO:0007669"/>
    <property type="project" value="TreeGrafter"/>
</dbReference>
<name>A0A9D2G1C9_9LACT</name>
<keyword evidence="3" id="KW-1003">Cell membrane</keyword>
<evidence type="ECO:0000256" key="2">
    <source>
        <dbReference type="ARBA" id="ARBA00022448"/>
    </source>
</evidence>
<feature type="transmembrane region" description="Helical" evidence="8">
    <location>
        <begin position="124"/>
        <end position="144"/>
    </location>
</feature>
<protein>
    <submittedName>
        <fullName evidence="10">MFS transporter</fullName>
    </submittedName>
</protein>
<feature type="transmembrane region" description="Helical" evidence="8">
    <location>
        <begin position="88"/>
        <end position="112"/>
    </location>
</feature>
<reference evidence="10" key="1">
    <citation type="journal article" date="2021" name="PeerJ">
        <title>Extensive microbial diversity within the chicken gut microbiome revealed by metagenomics and culture.</title>
        <authorList>
            <person name="Gilroy R."/>
            <person name="Ravi A."/>
            <person name="Getino M."/>
            <person name="Pursley I."/>
            <person name="Horton D.L."/>
            <person name="Alikhan N.F."/>
            <person name="Baker D."/>
            <person name="Gharbi K."/>
            <person name="Hall N."/>
            <person name="Watson M."/>
            <person name="Adriaenssens E.M."/>
            <person name="Foster-Nyarko E."/>
            <person name="Jarju S."/>
            <person name="Secka A."/>
            <person name="Antonio M."/>
            <person name="Oren A."/>
            <person name="Chaudhuri R.R."/>
            <person name="La Ragione R."/>
            <person name="Hildebrand F."/>
            <person name="Pallen M.J."/>
        </authorList>
    </citation>
    <scope>NUCLEOTIDE SEQUENCE</scope>
    <source>
        <strain evidence="10">CHK169-4300</strain>
    </source>
</reference>
<dbReference type="Pfam" id="PF12832">
    <property type="entry name" value="MFS_1_like"/>
    <property type="match status" value="1"/>
</dbReference>
<dbReference type="AlphaFoldDB" id="A0A9D2G1C9"/>
<feature type="transmembrane region" description="Helical" evidence="8">
    <location>
        <begin position="64"/>
        <end position="82"/>
    </location>
</feature>
<accession>A0A9D2G1C9</accession>
<feature type="transmembrane region" description="Helical" evidence="8">
    <location>
        <begin position="5"/>
        <end position="23"/>
    </location>
</feature>
<comment type="caution">
    <text evidence="10">The sequence shown here is derived from an EMBL/GenBank/DDBJ whole genome shotgun (WGS) entry which is preliminary data.</text>
</comment>
<feature type="transmembrane region" description="Helical" evidence="8">
    <location>
        <begin position="274"/>
        <end position="300"/>
    </location>
</feature>
<dbReference type="Proteomes" id="UP000824106">
    <property type="component" value="Unassembled WGS sequence"/>
</dbReference>
<gene>
    <name evidence="10" type="ORF">H9808_01380</name>
</gene>
<feature type="domain" description="Major facilitator superfamily (MFS) profile" evidence="9">
    <location>
        <begin position="208"/>
        <end position="397"/>
    </location>
</feature>
<evidence type="ECO:0000259" key="9">
    <source>
        <dbReference type="PROSITE" id="PS50850"/>
    </source>
</evidence>
<evidence type="ECO:0000256" key="8">
    <source>
        <dbReference type="SAM" id="Phobius"/>
    </source>
</evidence>
<evidence type="ECO:0000256" key="7">
    <source>
        <dbReference type="ARBA" id="ARBA00023136"/>
    </source>
</evidence>
<evidence type="ECO:0000313" key="10">
    <source>
        <dbReference type="EMBL" id="HIZ70422.1"/>
    </source>
</evidence>
<dbReference type="Gene3D" id="1.20.1250.20">
    <property type="entry name" value="MFS general substrate transporter like domains"/>
    <property type="match status" value="2"/>
</dbReference>
<evidence type="ECO:0000256" key="3">
    <source>
        <dbReference type="ARBA" id="ARBA00022475"/>
    </source>
</evidence>
<evidence type="ECO:0000256" key="4">
    <source>
        <dbReference type="ARBA" id="ARBA00022519"/>
    </source>
</evidence>
<dbReference type="InterPro" id="IPR036259">
    <property type="entry name" value="MFS_trans_sf"/>
</dbReference>
<keyword evidence="7 8" id="KW-0472">Membrane</keyword>
<dbReference type="InterPro" id="IPR020846">
    <property type="entry name" value="MFS_dom"/>
</dbReference>
<feature type="transmembrane region" description="Helical" evidence="8">
    <location>
        <begin position="361"/>
        <end position="382"/>
    </location>
</feature>
<proteinExistence type="predicted"/>
<evidence type="ECO:0000256" key="6">
    <source>
        <dbReference type="ARBA" id="ARBA00022989"/>
    </source>
</evidence>
<dbReference type="SUPFAM" id="SSF103473">
    <property type="entry name" value="MFS general substrate transporter"/>
    <property type="match status" value="1"/>
</dbReference>
<reference evidence="10" key="2">
    <citation type="submission" date="2021-04" db="EMBL/GenBank/DDBJ databases">
        <authorList>
            <person name="Gilroy R."/>
        </authorList>
    </citation>
    <scope>NUCLEOTIDE SEQUENCE</scope>
    <source>
        <strain evidence="10">CHK169-4300</strain>
    </source>
</reference>
<sequence>MSQFFYFSMFASMIAFVSVYLLHKGFDNTTIGTVLSMMSLLTIGIQTLLANYIDKNKEVQLQDVISILSLGVVIGSIVLYFMPIDLAILILTTLLLAIGQALLTFVNSLAFIYEKFGIHINYGVARGMGSFAYAMMTLFLGQVVKATTPDILPLFYSIFSLLLLFSVRSYSLPSADKVIVEDEGEQKPLIKKGAVEQSVFSFFLKYSRLVLLMGGVVFLFFGHTIINNFFIQVISPIGGDSGVMGTAVFIAAIVELPAMMYFEQLSKKISIDRLLKISAIFFLIKHLLTYLAPNIFVIYLAQFLQIGAYSVVYPALVEYINLIVDLEDLVKGQSLLTTAIALSSVFASFLGGILLDNVGVSQTLFIGVLTTIVGLVIVFVTVENPQKHEIKSEKIVD</sequence>
<keyword evidence="6 8" id="KW-1133">Transmembrane helix</keyword>
<evidence type="ECO:0000256" key="5">
    <source>
        <dbReference type="ARBA" id="ARBA00022692"/>
    </source>
</evidence>
<comment type="subcellular location">
    <subcellularLocation>
        <location evidence="1">Cell inner membrane</location>
        <topology evidence="1">Multi-pass membrane protein</topology>
    </subcellularLocation>
</comment>